<accession>A0A7J8IJA2</accession>
<feature type="compositionally biased region" description="Basic and acidic residues" evidence="1">
    <location>
        <begin position="199"/>
        <end position="217"/>
    </location>
</feature>
<gene>
    <name evidence="2" type="ORF">HJG63_005768</name>
</gene>
<keyword evidence="3" id="KW-1185">Reference proteome</keyword>
<dbReference type="SUPFAM" id="SSF57997">
    <property type="entry name" value="Tropomyosin"/>
    <property type="match status" value="1"/>
</dbReference>
<dbReference type="GO" id="GO:0005794">
    <property type="term" value="C:Golgi apparatus"/>
    <property type="evidence" value="ECO:0007669"/>
    <property type="project" value="TreeGrafter"/>
</dbReference>
<reference evidence="2 3" key="1">
    <citation type="journal article" date="2020" name="Nature">
        <title>Six reference-quality genomes reveal evolution of bat adaptations.</title>
        <authorList>
            <person name="Jebb D."/>
            <person name="Huang Z."/>
            <person name="Pippel M."/>
            <person name="Hughes G.M."/>
            <person name="Lavrichenko K."/>
            <person name="Devanna P."/>
            <person name="Winkler S."/>
            <person name="Jermiin L.S."/>
            <person name="Skirmuntt E.C."/>
            <person name="Katzourakis A."/>
            <person name="Burkitt-Gray L."/>
            <person name="Ray D.A."/>
            <person name="Sullivan K.A.M."/>
            <person name="Roscito J.G."/>
            <person name="Kirilenko B.M."/>
            <person name="Davalos L.M."/>
            <person name="Corthals A.P."/>
            <person name="Power M.L."/>
            <person name="Jones G."/>
            <person name="Ransome R.D."/>
            <person name="Dechmann D.K.N."/>
            <person name="Locatelli A.G."/>
            <person name="Puechmaille S.J."/>
            <person name="Fedrigo O."/>
            <person name="Jarvis E.D."/>
            <person name="Hiller M."/>
            <person name="Vernes S.C."/>
            <person name="Myers E.W."/>
            <person name="Teeling E.C."/>
        </authorList>
    </citation>
    <scope>NUCLEOTIDE SEQUENCE [LARGE SCALE GENOMIC DNA]</scope>
    <source>
        <strain evidence="2">MRouAeg1</strain>
        <tissue evidence="2">Muscle</tissue>
    </source>
</reference>
<sequence length="347" mass="39916">MFAKLKKKIAEETAITQRPGGGTRIARSVSKESVASMGADSGDDFASDGSSSREDLSSQLLRRNEQIRKLEARLSDYAEQVRNLQKIKEKLEIALEKHQDSSMRKFQEQNETFQANRAKMAEGLALALARKDQEWSEKVDQLEKEKSFLTAQLQEMKNQSLNLFQRRDEMDELEEFQQQELSKVKHMLLKKEESLEKMEQELEARTRELSHTQEELRTSSQRSSDLSQKLEELQRHYSTLEEQRDHVTASKMGAENKLAALEQKEQELQACIQQLSIDLQKVTAETQEKEKLITHLQEKVTSLERRLEQNLSGEEYVQELLKEVTSSLWASQCWEGSFGGGGDCIKS</sequence>
<feature type="region of interest" description="Disordered" evidence="1">
    <location>
        <begin position="199"/>
        <end position="226"/>
    </location>
</feature>
<evidence type="ECO:0000313" key="2">
    <source>
        <dbReference type="EMBL" id="KAF6484697.1"/>
    </source>
</evidence>
<organism evidence="2 3">
    <name type="scientific">Rousettus aegyptiacus</name>
    <name type="common">Egyptian fruit bat</name>
    <name type="synonym">Pteropus aegyptiacus</name>
    <dbReference type="NCBI Taxonomy" id="9407"/>
    <lineage>
        <taxon>Eukaryota</taxon>
        <taxon>Metazoa</taxon>
        <taxon>Chordata</taxon>
        <taxon>Craniata</taxon>
        <taxon>Vertebrata</taxon>
        <taxon>Euteleostomi</taxon>
        <taxon>Mammalia</taxon>
        <taxon>Eutheria</taxon>
        <taxon>Laurasiatheria</taxon>
        <taxon>Chiroptera</taxon>
        <taxon>Yinpterochiroptera</taxon>
        <taxon>Pteropodoidea</taxon>
        <taxon>Pteropodidae</taxon>
        <taxon>Rousettinae</taxon>
        <taxon>Rousettus</taxon>
    </lineage>
</organism>
<comment type="caution">
    <text evidence="2">The sequence shown here is derived from an EMBL/GenBank/DDBJ whole genome shotgun (WGS) entry which is preliminary data.</text>
</comment>
<feature type="region of interest" description="Disordered" evidence="1">
    <location>
        <begin position="14"/>
        <end position="60"/>
    </location>
</feature>
<protein>
    <submittedName>
        <fullName evidence="2">Golgin A1</fullName>
    </submittedName>
</protein>
<name>A0A7J8IJA2_ROUAE</name>
<dbReference type="EMBL" id="JACASE010000003">
    <property type="protein sequence ID" value="KAF6484697.1"/>
    <property type="molecule type" value="Genomic_DNA"/>
</dbReference>
<evidence type="ECO:0000256" key="1">
    <source>
        <dbReference type="SAM" id="MobiDB-lite"/>
    </source>
</evidence>
<feature type="compositionally biased region" description="Basic and acidic residues" evidence="1">
    <location>
        <begin position="51"/>
        <end position="60"/>
    </location>
</feature>
<dbReference type="AlphaFoldDB" id="A0A7J8IJA2"/>
<proteinExistence type="predicted"/>
<dbReference type="PANTHER" id="PTHR23157">
    <property type="entry name" value="GRIP AND COILED-COIL DOMAIN-CONTAINING PROTEIN 1"/>
    <property type="match status" value="1"/>
</dbReference>
<dbReference type="InterPro" id="IPR051952">
    <property type="entry name" value="Golgi-autophagy_related"/>
</dbReference>
<evidence type="ECO:0000313" key="3">
    <source>
        <dbReference type="Proteomes" id="UP000593571"/>
    </source>
</evidence>
<dbReference type="Proteomes" id="UP000593571">
    <property type="component" value="Unassembled WGS sequence"/>
</dbReference>
<dbReference type="PANTHER" id="PTHR23157:SF24">
    <property type="entry name" value="GOLGIN SUBFAMILY A MEMBER 1"/>
    <property type="match status" value="1"/>
</dbReference>